<evidence type="ECO:0000256" key="1">
    <source>
        <dbReference type="SAM" id="MobiDB-lite"/>
    </source>
</evidence>
<reference evidence="2 3" key="1">
    <citation type="submission" date="2015-08" db="EMBL/GenBank/DDBJ databases">
        <title>Genome sequencing of Penicillium nordicum.</title>
        <authorList>
            <person name="Nguyen H.D."/>
            <person name="Seifert K.A."/>
        </authorList>
    </citation>
    <scope>NUCLEOTIDE SEQUENCE [LARGE SCALE GENOMIC DNA]</scope>
    <source>
        <strain evidence="2 3">DAOMC 185683</strain>
    </source>
</reference>
<proteinExistence type="predicted"/>
<feature type="compositionally biased region" description="Polar residues" evidence="1">
    <location>
        <begin position="51"/>
        <end position="60"/>
    </location>
</feature>
<feature type="compositionally biased region" description="Basic and acidic residues" evidence="1">
    <location>
        <begin position="1"/>
        <end position="10"/>
    </location>
</feature>
<gene>
    <name evidence="2" type="ORF">ACN38_g3593</name>
</gene>
<organism evidence="2 3">
    <name type="scientific">Penicillium nordicum</name>
    <dbReference type="NCBI Taxonomy" id="229535"/>
    <lineage>
        <taxon>Eukaryota</taxon>
        <taxon>Fungi</taxon>
        <taxon>Dikarya</taxon>
        <taxon>Ascomycota</taxon>
        <taxon>Pezizomycotina</taxon>
        <taxon>Eurotiomycetes</taxon>
        <taxon>Eurotiomycetidae</taxon>
        <taxon>Eurotiales</taxon>
        <taxon>Aspergillaceae</taxon>
        <taxon>Penicillium</taxon>
    </lineage>
</organism>
<accession>A0A0M8PDH6</accession>
<keyword evidence="3" id="KW-1185">Reference proteome</keyword>
<dbReference type="AlphaFoldDB" id="A0A0M8PDH6"/>
<protein>
    <submittedName>
        <fullName evidence="2">Uncharacterized protein</fullName>
    </submittedName>
</protein>
<dbReference type="OrthoDB" id="10263272at2759"/>
<comment type="caution">
    <text evidence="2">The sequence shown here is derived from an EMBL/GenBank/DDBJ whole genome shotgun (WGS) entry which is preliminary data.</text>
</comment>
<feature type="region of interest" description="Disordered" evidence="1">
    <location>
        <begin position="1"/>
        <end position="112"/>
    </location>
</feature>
<dbReference type="STRING" id="229535.A0A0M8PDH6"/>
<evidence type="ECO:0000313" key="2">
    <source>
        <dbReference type="EMBL" id="KOS45470.1"/>
    </source>
</evidence>
<feature type="compositionally biased region" description="Polar residues" evidence="1">
    <location>
        <begin position="88"/>
        <end position="104"/>
    </location>
</feature>
<name>A0A0M8PDH6_9EURO</name>
<sequence length="397" mass="44979">MIDMQRHSFEETSTGSHKHPLTSHSRSESSKDNGPVQLTEFATINLPFFETPTSQSLSKPNPQPVLTPVPRSKENRVSSPKRGRSRVRNNGNTAAARSSFQSPMSPDRFIPKRDFVEPTSTTFRVAKHPQRLSPQERLFRRLPPWDDPFLPSIPHRAYVANRPRQSTRLQQIPHQRPRLVTEGNITGNNTAHESLRQVSSGAVWNVGGASAVLGSSLTAAPDDTPLRSTNGSSTAPNFVARFLPKRPKYSEQEIHESRLALALGIDPTTRQLGTTCLRYLDAPLNPASPDFERLSPFEWKDSAWKKVEKEHYKYVYDISIQLLEIGPHLLPEKRLFHRSLFESLMLPSFGMISTAALLHTQRHLGYWLWAWLIKYISGLKAMGWIIPPFRICTPQIM</sequence>
<dbReference type="EMBL" id="LHQQ01000043">
    <property type="protein sequence ID" value="KOS45470.1"/>
    <property type="molecule type" value="Genomic_DNA"/>
</dbReference>
<dbReference type="Proteomes" id="UP000037696">
    <property type="component" value="Unassembled WGS sequence"/>
</dbReference>
<evidence type="ECO:0000313" key="3">
    <source>
        <dbReference type="Proteomes" id="UP000037696"/>
    </source>
</evidence>